<organism evidence="3 4">
    <name type="scientific">Apostasia shenzhenica</name>
    <dbReference type="NCBI Taxonomy" id="1088818"/>
    <lineage>
        <taxon>Eukaryota</taxon>
        <taxon>Viridiplantae</taxon>
        <taxon>Streptophyta</taxon>
        <taxon>Embryophyta</taxon>
        <taxon>Tracheophyta</taxon>
        <taxon>Spermatophyta</taxon>
        <taxon>Magnoliopsida</taxon>
        <taxon>Liliopsida</taxon>
        <taxon>Asparagales</taxon>
        <taxon>Orchidaceae</taxon>
        <taxon>Apostasioideae</taxon>
        <taxon>Apostasia</taxon>
    </lineage>
</organism>
<feature type="transmembrane region" description="Helical" evidence="1">
    <location>
        <begin position="6"/>
        <end position="27"/>
    </location>
</feature>
<evidence type="ECO:0000313" key="3">
    <source>
        <dbReference type="EMBL" id="PKA65047.1"/>
    </source>
</evidence>
<protein>
    <submittedName>
        <fullName evidence="3">Uncharacterized protein</fullName>
    </submittedName>
</protein>
<keyword evidence="1" id="KW-0812">Transmembrane</keyword>
<name>A0A2I0BB78_9ASPA</name>
<feature type="chain" id="PRO_5014177650" evidence="2">
    <location>
        <begin position="24"/>
        <end position="252"/>
    </location>
</feature>
<feature type="transmembrane region" description="Helical" evidence="1">
    <location>
        <begin position="111"/>
        <end position="133"/>
    </location>
</feature>
<feature type="signal peptide" evidence="2">
    <location>
        <begin position="1"/>
        <end position="23"/>
    </location>
</feature>
<accession>A0A2I0BB78</accession>
<sequence length="252" mass="28723">MAPSNLLLSHTVFLLIIIVTTTAVPMLPGGYLSIFEENQVHAEHIAAIAYIAYDYYQVRYPQKNLPIVMYKYLINVGILWDAGDALKLAWASLTFASPWYFDRSMTSSGRLLLLLLLLLLIFAATTTVATMSLPYDYITAKRLYDDDTIQGIAETGYEAYRDVKHSYTQKPRGPTFLPRLTDERWIAVGMQFLRAAPSLRFCVIFEATVLPTQYRLKAVVQIMFTMRTVPMSAIGQLQEGRIRVNKIEYHSF</sequence>
<keyword evidence="1" id="KW-1133">Transmembrane helix</keyword>
<dbReference type="EMBL" id="KZ451898">
    <property type="protein sequence ID" value="PKA65047.1"/>
    <property type="molecule type" value="Genomic_DNA"/>
</dbReference>
<dbReference type="AlphaFoldDB" id="A0A2I0BB78"/>
<reference evidence="3 4" key="1">
    <citation type="journal article" date="2017" name="Nature">
        <title>The Apostasia genome and the evolution of orchids.</title>
        <authorList>
            <person name="Zhang G.Q."/>
            <person name="Liu K.W."/>
            <person name="Li Z."/>
            <person name="Lohaus R."/>
            <person name="Hsiao Y.Y."/>
            <person name="Niu S.C."/>
            <person name="Wang J.Y."/>
            <person name="Lin Y.C."/>
            <person name="Xu Q."/>
            <person name="Chen L.J."/>
            <person name="Yoshida K."/>
            <person name="Fujiwara S."/>
            <person name="Wang Z.W."/>
            <person name="Zhang Y.Q."/>
            <person name="Mitsuda N."/>
            <person name="Wang M."/>
            <person name="Liu G.H."/>
            <person name="Pecoraro L."/>
            <person name="Huang H.X."/>
            <person name="Xiao X.J."/>
            <person name="Lin M."/>
            <person name="Wu X.Y."/>
            <person name="Wu W.L."/>
            <person name="Chen Y.Y."/>
            <person name="Chang S.B."/>
            <person name="Sakamoto S."/>
            <person name="Ohme-Takagi M."/>
            <person name="Yagi M."/>
            <person name="Zeng S.J."/>
            <person name="Shen C.Y."/>
            <person name="Yeh C.M."/>
            <person name="Luo Y.B."/>
            <person name="Tsai W.C."/>
            <person name="Van de Peer Y."/>
            <person name="Liu Z.J."/>
        </authorList>
    </citation>
    <scope>NUCLEOTIDE SEQUENCE [LARGE SCALE GENOMIC DNA]</scope>
    <source>
        <strain evidence="4">cv. Shenzhen</strain>
        <tissue evidence="3">Stem</tissue>
    </source>
</reference>
<evidence type="ECO:0000313" key="4">
    <source>
        <dbReference type="Proteomes" id="UP000236161"/>
    </source>
</evidence>
<keyword evidence="2" id="KW-0732">Signal</keyword>
<dbReference type="Proteomes" id="UP000236161">
    <property type="component" value="Unassembled WGS sequence"/>
</dbReference>
<evidence type="ECO:0000256" key="2">
    <source>
        <dbReference type="SAM" id="SignalP"/>
    </source>
</evidence>
<proteinExistence type="predicted"/>
<keyword evidence="1" id="KW-0472">Membrane</keyword>
<evidence type="ECO:0000256" key="1">
    <source>
        <dbReference type="SAM" id="Phobius"/>
    </source>
</evidence>
<gene>
    <name evidence="3" type="ORF">AXF42_Ash019059</name>
</gene>
<keyword evidence="4" id="KW-1185">Reference proteome</keyword>